<feature type="region of interest" description="Disordered" evidence="5">
    <location>
        <begin position="1031"/>
        <end position="1066"/>
    </location>
</feature>
<feature type="compositionally biased region" description="Basic and acidic residues" evidence="5">
    <location>
        <begin position="995"/>
        <end position="1009"/>
    </location>
</feature>
<feature type="region of interest" description="Disordered" evidence="5">
    <location>
        <begin position="750"/>
        <end position="1009"/>
    </location>
</feature>
<protein>
    <submittedName>
        <fullName evidence="9">ATP-dependent RNA helicase TDRD9 (Tudo r domain-containing protein 9)</fullName>
    </submittedName>
</protein>
<comment type="caution">
    <text evidence="7">The sequence shown here is derived from an EMBL/GenBank/DDBJ whole genome shotgun (WGS) entry which is preliminary data.</text>
</comment>
<dbReference type="GO" id="GO:0016787">
    <property type="term" value="F:hydrolase activity"/>
    <property type="evidence" value="ECO:0007669"/>
    <property type="project" value="UniProtKB-KW"/>
</dbReference>
<feature type="compositionally biased region" description="Basic and acidic residues" evidence="5">
    <location>
        <begin position="821"/>
        <end position="830"/>
    </location>
</feature>
<dbReference type="Gene3D" id="3.40.50.300">
    <property type="entry name" value="P-loop containing nucleotide triphosphate hydrolases"/>
    <property type="match status" value="1"/>
</dbReference>
<feature type="compositionally biased region" description="Basic and acidic residues" evidence="5">
    <location>
        <begin position="875"/>
        <end position="888"/>
    </location>
</feature>
<accession>A0A9P1FRQ2</accession>
<feature type="compositionally biased region" description="Basic and acidic residues" evidence="5">
    <location>
        <begin position="1056"/>
        <end position="1066"/>
    </location>
</feature>
<feature type="compositionally biased region" description="Basic residues" evidence="5">
    <location>
        <begin position="691"/>
        <end position="715"/>
    </location>
</feature>
<dbReference type="Gene3D" id="1.20.120.1080">
    <property type="match status" value="1"/>
</dbReference>
<dbReference type="InterPro" id="IPR027417">
    <property type="entry name" value="P-loop_NTPase"/>
</dbReference>
<dbReference type="InterPro" id="IPR001650">
    <property type="entry name" value="Helicase_C-like"/>
</dbReference>
<keyword evidence="10" id="KW-1185">Reference proteome</keyword>
<dbReference type="PANTHER" id="PTHR18934:SF99">
    <property type="entry name" value="ATP-DEPENDENT RNA HELICASE DHX37-RELATED"/>
    <property type="match status" value="1"/>
</dbReference>
<feature type="domain" description="Helicase C-terminal" evidence="6">
    <location>
        <begin position="1"/>
        <end position="120"/>
    </location>
</feature>
<feature type="compositionally biased region" description="Polar residues" evidence="5">
    <location>
        <begin position="602"/>
        <end position="617"/>
    </location>
</feature>
<dbReference type="SUPFAM" id="SSF52540">
    <property type="entry name" value="P-loop containing nucleoside triphosphate hydrolases"/>
    <property type="match status" value="1"/>
</dbReference>
<feature type="compositionally biased region" description="Basic and acidic residues" evidence="5">
    <location>
        <begin position="798"/>
        <end position="808"/>
    </location>
</feature>
<evidence type="ECO:0000313" key="8">
    <source>
        <dbReference type="EMBL" id="CAL1137412.1"/>
    </source>
</evidence>
<dbReference type="EMBL" id="CAMXCT030000857">
    <property type="protein sequence ID" value="CAL4771349.1"/>
    <property type="molecule type" value="Genomic_DNA"/>
</dbReference>
<evidence type="ECO:0000313" key="7">
    <source>
        <dbReference type="EMBL" id="CAI3984037.1"/>
    </source>
</evidence>
<evidence type="ECO:0000259" key="6">
    <source>
        <dbReference type="PROSITE" id="PS51194"/>
    </source>
</evidence>
<feature type="region of interest" description="Disordered" evidence="5">
    <location>
        <begin position="543"/>
        <end position="727"/>
    </location>
</feature>
<proteinExistence type="predicted"/>
<keyword evidence="2" id="KW-0378">Hydrolase</keyword>
<feature type="compositionally biased region" description="Acidic residues" evidence="5">
    <location>
        <begin position="889"/>
        <end position="901"/>
    </location>
</feature>
<evidence type="ECO:0000256" key="1">
    <source>
        <dbReference type="ARBA" id="ARBA00022741"/>
    </source>
</evidence>
<organism evidence="7">
    <name type="scientific">Cladocopium goreaui</name>
    <dbReference type="NCBI Taxonomy" id="2562237"/>
    <lineage>
        <taxon>Eukaryota</taxon>
        <taxon>Sar</taxon>
        <taxon>Alveolata</taxon>
        <taxon>Dinophyceae</taxon>
        <taxon>Suessiales</taxon>
        <taxon>Symbiodiniaceae</taxon>
        <taxon>Cladocopium</taxon>
    </lineage>
</organism>
<evidence type="ECO:0000256" key="3">
    <source>
        <dbReference type="ARBA" id="ARBA00022806"/>
    </source>
</evidence>
<dbReference type="OrthoDB" id="66977at2759"/>
<sequence length="1066" mass="118104">MDEQEQAFQAPAENVCHIFLASTIAESSVTLPKVRVVIDTCLRRQLSPDKSRHGVNCLLTQWVSHASASQRSGRAGRVYPGVSIRLVPRTFYTQHMAQYDAPEIEQAPLEKLYLNVKQLSQRLRERLPRIGSLPPRRLLQLTVQPPPMERLEEAVGTLAELGALTTKRDETARITVLGRMAISLPLDLRLCRLILFGVLFGCAADAVVMATALSGQDPFTMPMSIVIKDHLKYARAVMRSFDSRWHFDAGALSEPIMLRNLFKAWLKGLGQDNEALGNKLRFTSGSSQRHVFVKHAHDFAKNHAVMPKRLTQLALSVVDVAQRTLEFLAPNESNTKGLASPSRVRLEGLLMSMGIQPERSVDPKAKDTAKAPDSAASQASLNLEELFSEDLLLLKTTLTAAFTPLYAHGIPRCMDYTSIAGPDVRDSDSDAPKKNSNLVVKADAQLAKVHTQALSRPDVEPKSFFCIPQVPETLAQQPATDSWSFSMRDLLTANGGKFKKLQVSQGQAFLTYESMKDEDGASEESEDEEIRPPDTLIQDVHEHMQLPPLEEDLSGDERRPKRQASSSESTKRKRRRDAEEAQQSREAAAVPEPEVSDPRESQGMSFQAATGEWQWSTAAAKRDESDEEQNKDEEKGSEDEREKDRRKEKERDRRKEKETKEREKKSKRAKAKKKKEESSSSESESDSSERSRRKKKKKKEAKRRKKSRSRKKKKREGACLEIESSSSGDLEIVAEEIVAESGALLALQNATATEPTEATMETAFEEVTEEQREKQRRRLERFRAMQAQAGLEGDEEEGKATKRMELKGAEGGASVLAQLKAKAEDAKDLKEDIEDDQKSPTSAGEESNNEAEAAEGSKGTKATAATTEKTPLKVPAEENNSKTEQSKDGEEDPAEEEEEGSPVDVNEPDLRWERKTVPKAPKATDGPKRGVQFGGNQKAEGPGSASPESDTELFQDVKRKEGAESGTLTGETKQEQPDAAETGAESQGSDTELFQDLKKDKDAKGANDSKDEFANFLDEIKELDALAETPGAEVEALLENQEETKPAPAHEGVGLKFKEPKDPKAE</sequence>
<dbReference type="GO" id="GO:0004386">
    <property type="term" value="F:helicase activity"/>
    <property type="evidence" value="ECO:0007669"/>
    <property type="project" value="UniProtKB-KW"/>
</dbReference>
<reference evidence="8" key="2">
    <citation type="submission" date="2024-04" db="EMBL/GenBank/DDBJ databases">
        <authorList>
            <person name="Chen Y."/>
            <person name="Shah S."/>
            <person name="Dougan E. K."/>
            <person name="Thang M."/>
            <person name="Chan C."/>
        </authorList>
    </citation>
    <scope>NUCLEOTIDE SEQUENCE [LARGE SCALE GENOMIC DNA]</scope>
</reference>
<keyword evidence="1" id="KW-0547">Nucleotide-binding</keyword>
<keyword evidence="3 9" id="KW-0347">Helicase</keyword>
<dbReference type="AlphaFoldDB" id="A0A9P1FRQ2"/>
<dbReference type="GO" id="GO:0003723">
    <property type="term" value="F:RNA binding"/>
    <property type="evidence" value="ECO:0007669"/>
    <property type="project" value="TreeGrafter"/>
</dbReference>
<name>A0A9P1FRQ2_9DINO</name>
<dbReference type="GO" id="GO:0005524">
    <property type="term" value="F:ATP binding"/>
    <property type="evidence" value="ECO:0007669"/>
    <property type="project" value="UniProtKB-KW"/>
</dbReference>
<evidence type="ECO:0000256" key="2">
    <source>
        <dbReference type="ARBA" id="ARBA00022801"/>
    </source>
</evidence>
<dbReference type="InterPro" id="IPR007502">
    <property type="entry name" value="Helicase-assoc_dom"/>
</dbReference>
<evidence type="ECO:0000313" key="9">
    <source>
        <dbReference type="EMBL" id="CAL4771349.1"/>
    </source>
</evidence>
<dbReference type="EMBL" id="CAMXCT020000857">
    <property type="protein sequence ID" value="CAL1137412.1"/>
    <property type="molecule type" value="Genomic_DNA"/>
</dbReference>
<evidence type="ECO:0000256" key="5">
    <source>
        <dbReference type="SAM" id="MobiDB-lite"/>
    </source>
</evidence>
<dbReference type="PANTHER" id="PTHR18934">
    <property type="entry name" value="ATP-DEPENDENT RNA HELICASE"/>
    <property type="match status" value="1"/>
</dbReference>
<dbReference type="PROSITE" id="PS51194">
    <property type="entry name" value="HELICASE_CTER"/>
    <property type="match status" value="1"/>
</dbReference>
<feature type="compositionally biased region" description="Low complexity" evidence="5">
    <location>
        <begin position="750"/>
        <end position="762"/>
    </location>
</feature>
<evidence type="ECO:0000313" key="10">
    <source>
        <dbReference type="Proteomes" id="UP001152797"/>
    </source>
</evidence>
<feature type="compositionally biased region" description="Low complexity" evidence="5">
    <location>
        <begin position="854"/>
        <end position="869"/>
    </location>
</feature>
<dbReference type="EMBL" id="CAMXCT010000857">
    <property type="protein sequence ID" value="CAI3984037.1"/>
    <property type="molecule type" value="Genomic_DNA"/>
</dbReference>
<dbReference type="Pfam" id="PF00271">
    <property type="entry name" value="Helicase_C"/>
    <property type="match status" value="1"/>
</dbReference>
<evidence type="ECO:0000256" key="4">
    <source>
        <dbReference type="ARBA" id="ARBA00022840"/>
    </source>
</evidence>
<feature type="compositionally biased region" description="Basic and acidic residues" evidence="5">
    <location>
        <begin position="632"/>
        <end position="664"/>
    </location>
</feature>
<gene>
    <name evidence="7" type="ORF">C1SCF055_LOCUS11594</name>
</gene>
<dbReference type="Proteomes" id="UP001152797">
    <property type="component" value="Unassembled WGS sequence"/>
</dbReference>
<keyword evidence="4" id="KW-0067">ATP-binding</keyword>
<dbReference type="SMART" id="SM00847">
    <property type="entry name" value="HA2"/>
    <property type="match status" value="1"/>
</dbReference>
<reference evidence="7" key="1">
    <citation type="submission" date="2022-10" db="EMBL/GenBank/DDBJ databases">
        <authorList>
            <person name="Chen Y."/>
            <person name="Dougan E. K."/>
            <person name="Chan C."/>
            <person name="Rhodes N."/>
            <person name="Thang M."/>
        </authorList>
    </citation>
    <scope>NUCLEOTIDE SEQUENCE</scope>
</reference>